<accession>A0AAD6U1A2</accession>
<dbReference type="GO" id="GO:0005524">
    <property type="term" value="F:ATP binding"/>
    <property type="evidence" value="ECO:0007669"/>
    <property type="project" value="InterPro"/>
</dbReference>
<feature type="transmembrane region" description="Helical" evidence="4">
    <location>
        <begin position="93"/>
        <end position="113"/>
    </location>
</feature>
<dbReference type="Proteomes" id="UP001222325">
    <property type="component" value="Unassembled WGS sequence"/>
</dbReference>
<gene>
    <name evidence="5" type="ORF">B0H15DRAFT_383536</name>
</gene>
<keyword evidence="6" id="KW-1185">Reference proteome</keyword>
<evidence type="ECO:0000256" key="4">
    <source>
        <dbReference type="SAM" id="Phobius"/>
    </source>
</evidence>
<sequence>MIYFLRSPNATMLRTSRPATFAHLQASTKEEIYHVFIGLMRIFRAEYIVVVRLLSIVQGTASFTSPVAINRLLKYASSRYYLETRGNGAIMRPWFWIIFLFVGPTIGSLATHWHNFVYNRVALQAEAILTELISEYSLLVRVKAETSELEPMKGGQPAATKGRNLIGKINNLATTDL</sequence>
<organism evidence="5 6">
    <name type="scientific">Mycena belliarum</name>
    <dbReference type="NCBI Taxonomy" id="1033014"/>
    <lineage>
        <taxon>Eukaryota</taxon>
        <taxon>Fungi</taxon>
        <taxon>Dikarya</taxon>
        <taxon>Basidiomycota</taxon>
        <taxon>Agaricomycotina</taxon>
        <taxon>Agaricomycetes</taxon>
        <taxon>Agaricomycetidae</taxon>
        <taxon>Agaricales</taxon>
        <taxon>Marasmiineae</taxon>
        <taxon>Mycenaceae</taxon>
        <taxon>Mycena</taxon>
    </lineage>
</organism>
<reference evidence="5" key="1">
    <citation type="submission" date="2023-03" db="EMBL/GenBank/DDBJ databases">
        <title>Massive genome expansion in bonnet fungi (Mycena s.s.) driven by repeated elements and novel gene families across ecological guilds.</title>
        <authorList>
            <consortium name="Lawrence Berkeley National Laboratory"/>
            <person name="Harder C.B."/>
            <person name="Miyauchi S."/>
            <person name="Viragh M."/>
            <person name="Kuo A."/>
            <person name="Thoen E."/>
            <person name="Andreopoulos B."/>
            <person name="Lu D."/>
            <person name="Skrede I."/>
            <person name="Drula E."/>
            <person name="Henrissat B."/>
            <person name="Morin E."/>
            <person name="Kohler A."/>
            <person name="Barry K."/>
            <person name="LaButti K."/>
            <person name="Morin E."/>
            <person name="Salamov A."/>
            <person name="Lipzen A."/>
            <person name="Mereny Z."/>
            <person name="Hegedus B."/>
            <person name="Baldrian P."/>
            <person name="Stursova M."/>
            <person name="Weitz H."/>
            <person name="Taylor A."/>
            <person name="Grigoriev I.V."/>
            <person name="Nagy L.G."/>
            <person name="Martin F."/>
            <person name="Kauserud H."/>
        </authorList>
    </citation>
    <scope>NUCLEOTIDE SEQUENCE</scope>
    <source>
        <strain evidence="5">CBHHK173m</strain>
    </source>
</reference>
<keyword evidence="3 4" id="KW-0472">Membrane</keyword>
<comment type="caution">
    <text evidence="5">The sequence shown here is derived from an EMBL/GenBank/DDBJ whole genome shotgun (WGS) entry which is preliminary data.</text>
</comment>
<evidence type="ECO:0000313" key="6">
    <source>
        <dbReference type="Proteomes" id="UP001222325"/>
    </source>
</evidence>
<proteinExistence type="predicted"/>
<dbReference type="EMBL" id="JARJCN010000036">
    <property type="protein sequence ID" value="KAJ7084853.1"/>
    <property type="molecule type" value="Genomic_DNA"/>
</dbReference>
<evidence type="ECO:0000256" key="2">
    <source>
        <dbReference type="ARBA" id="ARBA00022989"/>
    </source>
</evidence>
<keyword evidence="2 4" id="KW-1133">Transmembrane helix</keyword>
<evidence type="ECO:0000313" key="5">
    <source>
        <dbReference type="EMBL" id="KAJ7084853.1"/>
    </source>
</evidence>
<dbReference type="SUPFAM" id="SSF90123">
    <property type="entry name" value="ABC transporter transmembrane region"/>
    <property type="match status" value="1"/>
</dbReference>
<evidence type="ECO:0000256" key="3">
    <source>
        <dbReference type="ARBA" id="ARBA00023136"/>
    </source>
</evidence>
<keyword evidence="1 4" id="KW-0812">Transmembrane</keyword>
<dbReference type="AlphaFoldDB" id="A0AAD6U1A2"/>
<feature type="transmembrane region" description="Helical" evidence="4">
    <location>
        <begin position="49"/>
        <end position="73"/>
    </location>
</feature>
<evidence type="ECO:0000256" key="1">
    <source>
        <dbReference type="ARBA" id="ARBA00022692"/>
    </source>
</evidence>
<name>A0AAD6U1A2_9AGAR</name>
<dbReference type="GO" id="GO:0016020">
    <property type="term" value="C:membrane"/>
    <property type="evidence" value="ECO:0007669"/>
    <property type="project" value="InterPro"/>
</dbReference>
<protein>
    <submittedName>
        <fullName evidence="5">Uncharacterized protein</fullName>
    </submittedName>
</protein>
<dbReference type="InterPro" id="IPR036640">
    <property type="entry name" value="ABC1_TM_sf"/>
</dbReference>